<evidence type="ECO:0000313" key="7">
    <source>
        <dbReference type="EMBL" id="NOU61067.1"/>
    </source>
</evidence>
<dbReference type="PROSITE" id="PS51192">
    <property type="entry name" value="HELICASE_ATP_BIND_1"/>
    <property type="match status" value="1"/>
</dbReference>
<evidence type="ECO:0000313" key="8">
    <source>
        <dbReference type="Proteomes" id="UP000732105"/>
    </source>
</evidence>
<dbReference type="PANTHER" id="PTHR47961">
    <property type="entry name" value="DNA POLYMERASE THETA, PUTATIVE (AFU_ORTHOLOGUE AFUA_1G05260)-RELATED"/>
    <property type="match status" value="1"/>
</dbReference>
<dbReference type="CDD" id="cd17921">
    <property type="entry name" value="DEXHc_Ski2"/>
    <property type="match status" value="1"/>
</dbReference>
<dbReference type="InterPro" id="IPR014001">
    <property type="entry name" value="Helicase_ATP-bd"/>
</dbReference>
<dbReference type="InterPro" id="IPR001650">
    <property type="entry name" value="Helicase_C-like"/>
</dbReference>
<keyword evidence="2" id="KW-0378">Hydrolase</keyword>
<name>A0ABX1WYG3_9BACT</name>
<dbReference type="EMBL" id="RZNH01000027">
    <property type="protein sequence ID" value="NOU61067.1"/>
    <property type="molecule type" value="Genomic_DNA"/>
</dbReference>
<evidence type="ECO:0000256" key="1">
    <source>
        <dbReference type="ARBA" id="ARBA00022741"/>
    </source>
</evidence>
<evidence type="ECO:0000256" key="4">
    <source>
        <dbReference type="ARBA" id="ARBA00022840"/>
    </source>
</evidence>
<dbReference type="SUPFAM" id="SSF52540">
    <property type="entry name" value="P-loop containing nucleoside triphosphate hydrolases"/>
    <property type="match status" value="1"/>
</dbReference>
<dbReference type="InterPro" id="IPR050474">
    <property type="entry name" value="Hel308_SKI2-like"/>
</dbReference>
<keyword evidence="1" id="KW-0547">Nucleotide-binding</keyword>
<evidence type="ECO:0000259" key="5">
    <source>
        <dbReference type="PROSITE" id="PS51192"/>
    </source>
</evidence>
<dbReference type="GO" id="GO:0004386">
    <property type="term" value="F:helicase activity"/>
    <property type="evidence" value="ECO:0007669"/>
    <property type="project" value="UniProtKB-KW"/>
</dbReference>
<sequence length="1039" mass="118940">MSNFINSILEKDAIISLLNESERGYVFNQLKLPYSADVDNGELLRFTFFLINSIYNEESESNKNTSKIVYKLLKLIDIDTKEELYQFGEVFGIQGIDSKTLYYLYLANLALKAEKQISIRIDLKEFRISVEEISNWKYRLLNKAIEAYILLVRKQNGYKDIEDALSIIEGLKKDQKDFEEKYLKKFNIANEVNEAYDLLSLYHLSKAVIETASYLIKGYDYKGRLDAVIRQHIDIAKKLVKTEPRLTSVFNLIEFGLNEMYKNAIWTNTRFNDKIKQLCRKKANLGMIELLPSQREALSEKLLDVAANVTVLQMPTSAGKTLLAEFNIIVTKALMSEAKIVYIVPSRALVNQVYYDLKSDLSELDFSIEKTSSAIEIDPTEDTFLSSDEKIDILISTPEKLDLLIRRRHPSVEDVSMFILDEAHTIQNGERGAKLELLMAILRRERPNAKYMLLSPFIKNANEKITDWLGGGNSISVDWKPSEKLILGVNTKKTKRKDEIHIEVLPSPYDSIKPIEKTVIENPHSLVSTGIKNRILEFSIKQFAEPEKTMLVLCYGKGTANSRANFIYDKVENYTPNDDVRLVKKFIEDEVGRQTTLSKVIEKGIVTHHSGMSDETKLLVEHLVRQKQIQFVCATTTIAEGVNFPVSTVFFDDYRRGRYNKLDSNDFWNIAGRAGRTLVDNYGKIILPFNSDTNIDSGRGLIKDSANVLSSVLADLFENADYIEQKLEESNGLSELFRNYSDSLSPLIQYFVHLLTVGEKEYYVSEIEDLFKDSLEYYLLDTAVKKERFISICKSIYLNLQSRFQDKGVLTFADKTGFSVPSVLTVMNEASKNWEIRNIDGWSKEQMFNSHNLDNLTEKIRVIAALRETQLGIDSSSTPFNPELYAKIIIGWVQGKKLSNIADQHPSFNTQDVDEVLKEKRITDFVKKMNDIRFKASWGLSALEGIVRGNEEIKDSHIPSLVYFGVDNEKSLAFRMIGVPRTLSFTLQNIIEGNLNQYSYRSLRKRINNLSNSDWDGLKPVNSSLSGMEWKRISEILIK</sequence>
<dbReference type="Gene3D" id="3.40.50.300">
    <property type="entry name" value="P-loop containing nucleotide triphosphate hydrolases"/>
    <property type="match status" value="2"/>
</dbReference>
<keyword evidence="8" id="KW-1185">Reference proteome</keyword>
<feature type="domain" description="Helicase C-terminal" evidence="6">
    <location>
        <begin position="539"/>
        <end position="731"/>
    </location>
</feature>
<feature type="domain" description="Helicase ATP-binding" evidence="5">
    <location>
        <begin position="301"/>
        <end position="476"/>
    </location>
</feature>
<evidence type="ECO:0000259" key="6">
    <source>
        <dbReference type="PROSITE" id="PS51194"/>
    </source>
</evidence>
<proteinExistence type="predicted"/>
<dbReference type="SMART" id="SM00490">
    <property type="entry name" value="HELICc"/>
    <property type="match status" value="1"/>
</dbReference>
<accession>A0ABX1WYG3</accession>
<dbReference type="InterPro" id="IPR027417">
    <property type="entry name" value="P-loop_NTPase"/>
</dbReference>
<evidence type="ECO:0000256" key="3">
    <source>
        <dbReference type="ARBA" id="ARBA00022806"/>
    </source>
</evidence>
<comment type="caution">
    <text evidence="7">The sequence shown here is derived from an EMBL/GenBank/DDBJ whole genome shotgun (WGS) entry which is preliminary data.</text>
</comment>
<organism evidence="7 8">
    <name type="scientific">Marinifilum caeruleilacunae</name>
    <dbReference type="NCBI Taxonomy" id="2499076"/>
    <lineage>
        <taxon>Bacteria</taxon>
        <taxon>Pseudomonadati</taxon>
        <taxon>Bacteroidota</taxon>
        <taxon>Bacteroidia</taxon>
        <taxon>Marinilabiliales</taxon>
        <taxon>Marinifilaceae</taxon>
    </lineage>
</organism>
<dbReference type="Pfam" id="PF00271">
    <property type="entry name" value="Helicase_C"/>
    <property type="match status" value="1"/>
</dbReference>
<evidence type="ECO:0000256" key="2">
    <source>
        <dbReference type="ARBA" id="ARBA00022801"/>
    </source>
</evidence>
<protein>
    <submittedName>
        <fullName evidence="7">DEAD/DEAH box helicase</fullName>
    </submittedName>
</protein>
<reference evidence="7 8" key="1">
    <citation type="submission" date="2018-12" db="EMBL/GenBank/DDBJ databases">
        <title>Marinifilum JC070 sp. nov., a marine bacterium isolated from Yongle Blue Hole in the South China Sea.</title>
        <authorList>
            <person name="Fu T."/>
        </authorList>
    </citation>
    <scope>NUCLEOTIDE SEQUENCE [LARGE SCALE GENOMIC DNA]</scope>
    <source>
        <strain evidence="7 8">JC070</strain>
    </source>
</reference>
<keyword evidence="3 7" id="KW-0347">Helicase</keyword>
<dbReference type="SMART" id="SM00487">
    <property type="entry name" value="DEXDc"/>
    <property type="match status" value="1"/>
</dbReference>
<keyword evidence="4" id="KW-0067">ATP-binding</keyword>
<gene>
    <name evidence="7" type="ORF">ELS83_14690</name>
</gene>
<dbReference type="InterPro" id="IPR011545">
    <property type="entry name" value="DEAD/DEAH_box_helicase_dom"/>
</dbReference>
<dbReference type="Proteomes" id="UP000732105">
    <property type="component" value="Unassembled WGS sequence"/>
</dbReference>
<dbReference type="PROSITE" id="PS51194">
    <property type="entry name" value="HELICASE_CTER"/>
    <property type="match status" value="1"/>
</dbReference>
<dbReference type="RefSeq" id="WP_171596335.1">
    <property type="nucleotide sequence ID" value="NZ_RZNH01000027.1"/>
</dbReference>
<dbReference type="Pfam" id="PF00270">
    <property type="entry name" value="DEAD"/>
    <property type="match status" value="1"/>
</dbReference>
<dbReference type="PANTHER" id="PTHR47961:SF10">
    <property type="entry name" value="ATP-DEPENDENT DNA HELICASE HEL308"/>
    <property type="match status" value="1"/>
</dbReference>